<feature type="region of interest" description="Disordered" evidence="1">
    <location>
        <begin position="189"/>
        <end position="208"/>
    </location>
</feature>
<evidence type="ECO:0000313" key="3">
    <source>
        <dbReference type="Proteomes" id="UP000315400"/>
    </source>
</evidence>
<dbReference type="Proteomes" id="UP000315400">
    <property type="component" value="Unassembled WGS sequence"/>
</dbReference>
<evidence type="ECO:0000313" key="2">
    <source>
        <dbReference type="EMBL" id="TQE98997.1"/>
    </source>
</evidence>
<evidence type="ECO:0000256" key="1">
    <source>
        <dbReference type="SAM" id="MobiDB-lite"/>
    </source>
</evidence>
<gene>
    <name evidence="2" type="ORF">FKY71_10855</name>
</gene>
<name>A0A540VQF2_9GAMM</name>
<protein>
    <submittedName>
        <fullName evidence="2">Uncharacterized protein</fullName>
    </submittedName>
</protein>
<organism evidence="2 3">
    <name type="scientific">Spiribacter salinus</name>
    <dbReference type="NCBI Taxonomy" id="1335746"/>
    <lineage>
        <taxon>Bacteria</taxon>
        <taxon>Pseudomonadati</taxon>
        <taxon>Pseudomonadota</taxon>
        <taxon>Gammaproteobacteria</taxon>
        <taxon>Chromatiales</taxon>
        <taxon>Ectothiorhodospiraceae</taxon>
        <taxon>Spiribacter</taxon>
    </lineage>
</organism>
<accession>A0A540VQF2</accession>
<dbReference type="EMBL" id="VIFK01000103">
    <property type="protein sequence ID" value="TQE98997.1"/>
    <property type="molecule type" value="Genomic_DNA"/>
</dbReference>
<comment type="caution">
    <text evidence="2">The sequence shown here is derived from an EMBL/GenBank/DDBJ whole genome shotgun (WGS) entry which is preliminary data.</text>
</comment>
<dbReference type="AlphaFoldDB" id="A0A540VQF2"/>
<proteinExistence type="predicted"/>
<reference evidence="2 3" key="1">
    <citation type="submission" date="2019-06" db="EMBL/GenBank/DDBJ databases">
        <title>Metagenome assembled Genome of Spiribacter salinus SL48-SHIP from the microbial mat of Salt Lake 48 (Novosibirsk region, Russia).</title>
        <authorList>
            <person name="Shipova A."/>
            <person name="Rozanov A.S."/>
            <person name="Bryanskaya A.V."/>
            <person name="Peltek S.E."/>
        </authorList>
    </citation>
    <scope>NUCLEOTIDE SEQUENCE [LARGE SCALE GENOMIC DNA]</scope>
    <source>
        <strain evidence="2">SL48-SHIP-2</strain>
    </source>
</reference>
<sequence>MAPIDGAVPRNGTAVPYADDAWLIVTDKTVEEVLPSTGSVTESVTVVTMANDAWSIATQRTRSCAPQTTTAVAGAATSVAFTEGLLRGIVDTAVRENALTPTEASVSQNDTTVSFTERLLRYVSDDLGWSRSMVKQYAALKRINDDAWQVIGTTISDSLLVQVESYVPKNGTTVPFTEGLLRDIVALTDEQQTHESPRQQLPTRAEVR</sequence>